<protein>
    <submittedName>
        <fullName evidence="2">Uncharacterized protein</fullName>
    </submittedName>
</protein>
<dbReference type="RefSeq" id="WP_126764901.1">
    <property type="nucleotide sequence ID" value="NZ_PIPJ01000001.1"/>
</dbReference>
<evidence type="ECO:0000313" key="3">
    <source>
        <dbReference type="Proteomes" id="UP000288395"/>
    </source>
</evidence>
<comment type="caution">
    <text evidence="2">The sequence shown here is derived from an EMBL/GenBank/DDBJ whole genome shotgun (WGS) entry which is preliminary data.</text>
</comment>
<gene>
    <name evidence="2" type="ORF">CWE08_01430</name>
</gene>
<keyword evidence="1" id="KW-0732">Signal</keyword>
<proteinExistence type="predicted"/>
<reference evidence="3" key="1">
    <citation type="journal article" date="2018" name="Front. Microbiol.">
        <title>Genome-Based Analysis Reveals the Taxonomy and Diversity of the Family Idiomarinaceae.</title>
        <authorList>
            <person name="Liu Y."/>
            <person name="Lai Q."/>
            <person name="Shao Z."/>
        </authorList>
    </citation>
    <scope>NUCLEOTIDE SEQUENCE [LARGE SCALE GENOMIC DNA]</scope>
    <source>
        <strain evidence="3">GBPy7</strain>
    </source>
</reference>
<name>A0A432W2A9_9GAMM</name>
<dbReference type="OrthoDB" id="6399528at2"/>
<dbReference type="AlphaFoldDB" id="A0A432W2A9"/>
<feature type="chain" id="PRO_5019564469" evidence="1">
    <location>
        <begin position="25"/>
        <end position="185"/>
    </location>
</feature>
<keyword evidence="3" id="KW-1185">Reference proteome</keyword>
<feature type="signal peptide" evidence="1">
    <location>
        <begin position="1"/>
        <end position="24"/>
    </location>
</feature>
<dbReference type="Proteomes" id="UP000288395">
    <property type="component" value="Unassembled WGS sequence"/>
</dbReference>
<organism evidence="2 3">
    <name type="scientific">Aliidiomarina iranensis</name>
    <dbReference type="NCBI Taxonomy" id="1434071"/>
    <lineage>
        <taxon>Bacteria</taxon>
        <taxon>Pseudomonadati</taxon>
        <taxon>Pseudomonadota</taxon>
        <taxon>Gammaproteobacteria</taxon>
        <taxon>Alteromonadales</taxon>
        <taxon>Idiomarinaceae</taxon>
        <taxon>Aliidiomarina</taxon>
    </lineage>
</organism>
<dbReference type="EMBL" id="PIPJ01000001">
    <property type="protein sequence ID" value="RUO23338.1"/>
    <property type="molecule type" value="Genomic_DNA"/>
</dbReference>
<evidence type="ECO:0000256" key="1">
    <source>
        <dbReference type="SAM" id="SignalP"/>
    </source>
</evidence>
<sequence length="185" mass="20305">MRRKNILLSILYMMFILNFTNAKATSETTDCVDIKALNSVITDLESSNDFMNCFSTNEIPQGNEIVFNVVSVNQAIPFKVLIYDMSGSTAVEIKQLNSPSGETIQYQSTVEASRIGFRVVPASSVTADVRMRLGFGITENAGGIFFINLDYAPDDTGGDCDPVTGICFEIQSNPTEPTHYTQQST</sequence>
<accession>A0A432W2A9</accession>
<evidence type="ECO:0000313" key="2">
    <source>
        <dbReference type="EMBL" id="RUO23338.1"/>
    </source>
</evidence>